<comment type="caution">
    <text evidence="1">The sequence shown here is derived from an EMBL/GenBank/DDBJ whole genome shotgun (WGS) entry which is preliminary data.</text>
</comment>
<proteinExistence type="predicted"/>
<organism evidence="1 2">
    <name type="scientific">Prorocentrum cordatum</name>
    <dbReference type="NCBI Taxonomy" id="2364126"/>
    <lineage>
        <taxon>Eukaryota</taxon>
        <taxon>Sar</taxon>
        <taxon>Alveolata</taxon>
        <taxon>Dinophyceae</taxon>
        <taxon>Prorocentrales</taxon>
        <taxon>Prorocentraceae</taxon>
        <taxon>Prorocentrum</taxon>
    </lineage>
</organism>
<reference evidence="1" key="1">
    <citation type="submission" date="2023-10" db="EMBL/GenBank/DDBJ databases">
        <authorList>
            <person name="Chen Y."/>
            <person name="Shah S."/>
            <person name="Dougan E. K."/>
            <person name="Thang M."/>
            <person name="Chan C."/>
        </authorList>
    </citation>
    <scope>NUCLEOTIDE SEQUENCE [LARGE SCALE GENOMIC DNA]</scope>
</reference>
<evidence type="ECO:0000313" key="1">
    <source>
        <dbReference type="EMBL" id="CAK0892443.1"/>
    </source>
</evidence>
<protein>
    <recommendedName>
        <fullName evidence="3">Hexosyltransferase</fullName>
    </recommendedName>
</protein>
<keyword evidence="2" id="KW-1185">Reference proteome</keyword>
<sequence length="198" mass="21295">MPRGTVADTCFVTDSPGKAECLKNCSKSDGYACVVPVPKARDPMYLDDAVALGSAMYCFSVYMADTGSDGTVARPDELGLLRASYDRSMGIFACEKWGIFSDVPGDLKPGVAFVAVDDVDGDFHILKRKETGSWINTGLHTQVWKAILAAGDYKTADWVVKVDCDAVFLPSRLRPFLASQGAPNPLTGIPGIYLENSL</sequence>
<accession>A0ABN9WZU8</accession>
<gene>
    <name evidence="1" type="ORF">PCOR1329_LOCUS72101</name>
</gene>
<name>A0ABN9WZU8_9DINO</name>
<dbReference type="Proteomes" id="UP001189429">
    <property type="component" value="Unassembled WGS sequence"/>
</dbReference>
<evidence type="ECO:0008006" key="3">
    <source>
        <dbReference type="Google" id="ProtNLM"/>
    </source>
</evidence>
<evidence type="ECO:0000313" key="2">
    <source>
        <dbReference type="Proteomes" id="UP001189429"/>
    </source>
</evidence>
<dbReference type="EMBL" id="CAUYUJ010019615">
    <property type="protein sequence ID" value="CAK0892443.1"/>
    <property type="molecule type" value="Genomic_DNA"/>
</dbReference>